<keyword evidence="8" id="KW-1185">Reference proteome</keyword>
<dbReference type="GO" id="GO:0016779">
    <property type="term" value="F:nucleotidyltransferase activity"/>
    <property type="evidence" value="ECO:0007669"/>
    <property type="project" value="UniProtKB-KW"/>
</dbReference>
<accession>A0A2P5HJT0</accession>
<evidence type="ECO:0000256" key="2">
    <source>
        <dbReference type="ARBA" id="ARBA00022679"/>
    </source>
</evidence>
<dbReference type="Pfam" id="PF00644">
    <property type="entry name" value="PARP"/>
    <property type="match status" value="1"/>
</dbReference>
<dbReference type="SUPFAM" id="SSF56399">
    <property type="entry name" value="ADP-ribosylation"/>
    <property type="match status" value="1"/>
</dbReference>
<keyword evidence="2" id="KW-0808">Transferase</keyword>
<evidence type="ECO:0000256" key="5">
    <source>
        <dbReference type="SAM" id="MobiDB-lite"/>
    </source>
</evidence>
<dbReference type="InParanoid" id="A0A2P5HJT0"/>
<organism evidence="7 8">
    <name type="scientific">Diaporthe helianthi</name>
    <dbReference type="NCBI Taxonomy" id="158607"/>
    <lineage>
        <taxon>Eukaryota</taxon>
        <taxon>Fungi</taxon>
        <taxon>Dikarya</taxon>
        <taxon>Ascomycota</taxon>
        <taxon>Pezizomycotina</taxon>
        <taxon>Sordariomycetes</taxon>
        <taxon>Sordariomycetidae</taxon>
        <taxon>Diaporthales</taxon>
        <taxon>Diaporthaceae</taxon>
        <taxon>Diaporthe</taxon>
    </lineage>
</organism>
<reference evidence="7" key="1">
    <citation type="submission" date="2017-09" db="EMBL/GenBank/DDBJ databases">
        <title>Polyketide synthases of a Diaporthe helianthi virulent isolate.</title>
        <authorList>
            <person name="Baroncelli R."/>
        </authorList>
    </citation>
    <scope>NUCLEOTIDE SEQUENCE [LARGE SCALE GENOMIC DNA]</scope>
    <source>
        <strain evidence="7">7/96</strain>
    </source>
</reference>
<sequence length="1227" mass="135783">MSLKQFNADVRSARSLIDDGQIPGVFAIERGDADGEVVVTVAHEKIPSLLPIQILVQDIAAYPSDHNFLVFTASEDTPNNVVSALEGLQDCTSGMKLAEVITTVSTCIDHGLRSINANPDMTMEDQDYEHISDDLAEEYFSDDFSDDQFGLTSMHTNIQNQSRSHSRLSSSSLQRIKLDLRSAREAGCRVGVLDGLQLSSSCHIFSLSIRASKLGLSEEALEAWHVNIMDHIILLVRIKGSYPYAEHLLENPCVNFNVDFRFGKGKKYKPSAAQAHAAFLAAASRKHGASEHQTQSLEDDQGRTFEKTFISDSLEQFMNEQCLHMIKLRLQNLASSWDDANEQFRKICTESALSDDLIAKANIDEEVSQFKSKPTDKERSTRKSKGKQREMPTGSAAEIVGETPSPKPIPNFLMRDATATRPLGQCSIPLIVMQFAVHYFSRCTEYCLRCHQHVGTEFEALKPFVCSNPLCLFQYLAMGFGPSIEHEILTQPYVVDLLVSLCYSSIRLPRHWTPLEQAPPSYRIREFPCGLHLKVPASSTAASGTGASGNTASTWGMGTTAAAANEVTHTTIKVMADLQTSVVTISTGDLGLISSDTWIILREGARHPYTEPAYHHGRVRNVDRQTRTLEVDFNILETPRASGVIEMDLLLYDTEFDDLNDHVKANSMVTVLKTLPPILSLREYLVKNPQSRLRSYAGISPAAATLLEWIVTSNRSCLLQVTPVEDSDPTLLDQIKTREQEAIPSLKNLVQFRFAQGAPDKESRFHRALKEIELENSEYPTLFAWHGSALSNWHSILRFGLDFKNVVNGRAYGNGVYFSQDYRTSQGYAASDATSSWPRSALNISSVISLCEIVNAPKRFVSTSPHLVVGQVDWIQCRYLFAQRSPVHNRTTGQPAGPVASAVVPTSSGDVMSKEPAVAQDPARTVLGPDSRPLSIPLRAVTTRKQQTAGAASSSKRDHGSMSFSEETDEEGTSDIEFLFHEDVSLSPPAKRPNSARESSVDTATGRRVTTQRPLTPPQTDFRAGRLDLGSLPRLPLPAWASGHSTKRLSEQILHMQRVQARTPPHELGWYIDFDSMENIFQWIVEFHSFDPELPLAKDMKKADITSIVLEVRFGRDYPFSPPFVRMVRPRFLPFASGGGGHITIGGAICMELLTSSGWLPTISMDIVFVSIRTAISETERPARLQTTATSAKMLSYGASEALDAYIRFAGVHGWAVPKDLQETASQ</sequence>
<evidence type="ECO:0000256" key="1">
    <source>
        <dbReference type="ARBA" id="ARBA00022676"/>
    </source>
</evidence>
<evidence type="ECO:0000259" key="6">
    <source>
        <dbReference type="PROSITE" id="PS50127"/>
    </source>
</evidence>
<evidence type="ECO:0000313" key="7">
    <source>
        <dbReference type="EMBL" id="POS70487.1"/>
    </source>
</evidence>
<evidence type="ECO:0000313" key="8">
    <source>
        <dbReference type="Proteomes" id="UP000094444"/>
    </source>
</evidence>
<keyword evidence="4" id="KW-0520">NAD</keyword>
<dbReference type="Pfam" id="PF00179">
    <property type="entry name" value="UQ_con"/>
    <property type="match status" value="1"/>
</dbReference>
<dbReference type="Gene3D" id="3.10.110.10">
    <property type="entry name" value="Ubiquitin Conjugating Enzyme"/>
    <property type="match status" value="1"/>
</dbReference>
<name>A0A2P5HJT0_DIAHE</name>
<dbReference type="STRING" id="158607.A0A2P5HJT0"/>
<comment type="caution">
    <text evidence="7">The sequence shown here is derived from an EMBL/GenBank/DDBJ whole genome shotgun (WGS) entry which is preliminary data.</text>
</comment>
<evidence type="ECO:0000256" key="3">
    <source>
        <dbReference type="ARBA" id="ARBA00022695"/>
    </source>
</evidence>
<dbReference type="InterPro" id="IPR051838">
    <property type="entry name" value="ARTD_PARP"/>
</dbReference>
<dbReference type="SUPFAM" id="SSF54495">
    <property type="entry name" value="UBC-like"/>
    <property type="match status" value="1"/>
</dbReference>
<feature type="compositionally biased region" description="Polar residues" evidence="5">
    <location>
        <begin position="996"/>
        <end position="1014"/>
    </location>
</feature>
<gene>
    <name evidence="7" type="ORF">DHEL01_v211121</name>
</gene>
<feature type="region of interest" description="Disordered" evidence="5">
    <location>
        <begin position="890"/>
        <end position="973"/>
    </location>
</feature>
<dbReference type="OrthoDB" id="109543at2759"/>
<proteinExistence type="predicted"/>
<feature type="region of interest" description="Disordered" evidence="5">
    <location>
        <begin position="985"/>
        <end position="1026"/>
    </location>
</feature>
<keyword evidence="1" id="KW-0328">Glycosyltransferase</keyword>
<dbReference type="InterPro" id="IPR016135">
    <property type="entry name" value="UBQ-conjugating_enzyme/RWD"/>
</dbReference>
<dbReference type="GO" id="GO:0003950">
    <property type="term" value="F:NAD+ poly-ADP-ribosyltransferase activity"/>
    <property type="evidence" value="ECO:0007669"/>
    <property type="project" value="InterPro"/>
</dbReference>
<dbReference type="EMBL" id="MAVT02001613">
    <property type="protein sequence ID" value="POS70487.1"/>
    <property type="molecule type" value="Genomic_DNA"/>
</dbReference>
<dbReference type="PANTHER" id="PTHR21328">
    <property type="entry name" value="POLY ADP-RIBOSE POLYMERASE FAMILY, MEMBER PARP"/>
    <property type="match status" value="1"/>
</dbReference>
<dbReference type="InterPro" id="IPR012317">
    <property type="entry name" value="Poly(ADP-ribose)pol_cat_dom"/>
</dbReference>
<dbReference type="Proteomes" id="UP000094444">
    <property type="component" value="Unassembled WGS sequence"/>
</dbReference>
<dbReference type="AlphaFoldDB" id="A0A2P5HJT0"/>
<evidence type="ECO:0000256" key="4">
    <source>
        <dbReference type="ARBA" id="ARBA00023027"/>
    </source>
</evidence>
<dbReference type="PROSITE" id="PS50127">
    <property type="entry name" value="UBC_2"/>
    <property type="match status" value="1"/>
</dbReference>
<feature type="compositionally biased region" description="Polar residues" evidence="5">
    <location>
        <begin position="943"/>
        <end position="954"/>
    </location>
</feature>
<dbReference type="CDD" id="cd23802">
    <property type="entry name" value="UBCc_UBE2Q"/>
    <property type="match status" value="1"/>
</dbReference>
<dbReference type="Gene3D" id="3.90.228.10">
    <property type="match status" value="1"/>
</dbReference>
<dbReference type="InterPro" id="IPR000608">
    <property type="entry name" value="UBC"/>
</dbReference>
<protein>
    <submittedName>
        <fullName evidence="7">Polymerase</fullName>
    </submittedName>
</protein>
<feature type="domain" description="UBC core" evidence="6">
    <location>
        <begin position="1044"/>
        <end position="1216"/>
    </location>
</feature>
<keyword evidence="3" id="KW-0548">Nucleotidyltransferase</keyword>
<feature type="region of interest" description="Disordered" evidence="5">
    <location>
        <begin position="369"/>
        <end position="401"/>
    </location>
</feature>